<dbReference type="InterPro" id="IPR001753">
    <property type="entry name" value="Enoyl-CoA_hydra/iso"/>
</dbReference>
<dbReference type="Proteomes" id="UP000818624">
    <property type="component" value="Chromosome 5"/>
</dbReference>
<accession>A0ABY8EVQ6</accession>
<dbReference type="InterPro" id="IPR045002">
    <property type="entry name" value="Ech1-like"/>
</dbReference>
<keyword evidence="4" id="KW-0443">Lipid metabolism</keyword>
<name>A0ABY8EVQ6_MALFU</name>
<evidence type="ECO:0000313" key="7">
    <source>
        <dbReference type="Proteomes" id="UP000818624"/>
    </source>
</evidence>
<organism evidence="6 7">
    <name type="scientific">Malassezia furfur</name>
    <name type="common">Pityriasis versicolor infection agent</name>
    <name type="synonym">Pityrosporum furfur</name>
    <dbReference type="NCBI Taxonomy" id="55194"/>
    <lineage>
        <taxon>Eukaryota</taxon>
        <taxon>Fungi</taxon>
        <taxon>Dikarya</taxon>
        <taxon>Basidiomycota</taxon>
        <taxon>Ustilaginomycotina</taxon>
        <taxon>Malasseziomycetes</taxon>
        <taxon>Malasseziales</taxon>
        <taxon>Malasseziaceae</taxon>
        <taxon>Malassezia</taxon>
    </lineage>
</organism>
<reference evidence="6 7" key="1">
    <citation type="journal article" date="2020" name="Elife">
        <title>Loss of centromere function drives karyotype evolution in closely related Malassezia species.</title>
        <authorList>
            <person name="Sankaranarayanan S.R."/>
            <person name="Ianiri G."/>
            <person name="Coelho M.A."/>
            <person name="Reza M.H."/>
            <person name="Thimmappa B.C."/>
            <person name="Ganguly P."/>
            <person name="Vadnala R.N."/>
            <person name="Sun S."/>
            <person name="Siddharthan R."/>
            <person name="Tellgren-Roth C."/>
            <person name="Dawson T.L."/>
            <person name="Heitman J."/>
            <person name="Sanyal K."/>
        </authorList>
    </citation>
    <scope>NUCLEOTIDE SEQUENCE [LARGE SCALE GENOMIC DNA]</scope>
    <source>
        <strain evidence="6">CBS14141</strain>
    </source>
</reference>
<evidence type="ECO:0000256" key="4">
    <source>
        <dbReference type="ARBA" id="ARBA00023098"/>
    </source>
</evidence>
<sequence>MAYPTAYPAFAKAEFFAVQWLAPNVLGVAFNRAPVNAFHVAMWTEMHRIFAHIKLDGDVRAVVLYGHGKCFTAGLDRTCTTDPVSDTVLQDILARDDPARVSFGLRELIDRFQQAITSIEVCERPVIGVAHSHAIGLAIDILSAVDIRYASTDARFAIREAAIGIAADIGTLQRFPKIVGNDSLTRELVYTARFFDADEALRIGFVNRVLPTRDEAFRAAVATAEAIAAHSPVAVCGAKQALVFSRDHSVPEGLQFMQYLNAALLQTDDFGTAAMAAMAKTKPTFAKL</sequence>
<dbReference type="Gene3D" id="1.10.12.10">
    <property type="entry name" value="Lyase 2-enoyl-coa Hydratase, Chain A, domain 2"/>
    <property type="match status" value="1"/>
</dbReference>
<dbReference type="SUPFAM" id="SSF52096">
    <property type="entry name" value="ClpP/crotonase"/>
    <property type="match status" value="1"/>
</dbReference>
<dbReference type="PANTHER" id="PTHR43149">
    <property type="entry name" value="ENOYL-COA HYDRATASE"/>
    <property type="match status" value="1"/>
</dbReference>
<evidence type="ECO:0000256" key="1">
    <source>
        <dbReference type="ARBA" id="ARBA00005005"/>
    </source>
</evidence>
<keyword evidence="7" id="KW-1185">Reference proteome</keyword>
<keyword evidence="3" id="KW-0276">Fatty acid metabolism</keyword>
<dbReference type="Pfam" id="PF00378">
    <property type="entry name" value="ECH_1"/>
    <property type="match status" value="2"/>
</dbReference>
<dbReference type="EMBL" id="CP046238">
    <property type="protein sequence ID" value="WFD49491.1"/>
    <property type="molecule type" value="Genomic_DNA"/>
</dbReference>
<gene>
    <name evidence="6" type="ORF">GLX27_004174</name>
</gene>
<dbReference type="PANTHER" id="PTHR43149:SF1">
    <property type="entry name" value="DELTA(3,5)-DELTA(2,4)-DIENOYL-COA ISOMERASE, MITOCHONDRIAL"/>
    <property type="match status" value="1"/>
</dbReference>
<keyword evidence="5" id="KW-0413">Isomerase</keyword>
<dbReference type="InterPro" id="IPR029045">
    <property type="entry name" value="ClpP/crotonase-like_dom_sf"/>
</dbReference>
<comment type="similarity">
    <text evidence="2">Belongs to the enoyl-CoA hydratase/isomerase family.</text>
</comment>
<evidence type="ECO:0000256" key="3">
    <source>
        <dbReference type="ARBA" id="ARBA00022832"/>
    </source>
</evidence>
<evidence type="ECO:0000313" key="6">
    <source>
        <dbReference type="EMBL" id="WFD49491.1"/>
    </source>
</evidence>
<proteinExistence type="inferred from homology"/>
<dbReference type="Gene3D" id="3.90.226.10">
    <property type="entry name" value="2-enoyl-CoA Hydratase, Chain A, domain 1"/>
    <property type="match status" value="1"/>
</dbReference>
<protein>
    <submittedName>
        <fullName evidence="6">Uncharacterized protein</fullName>
    </submittedName>
</protein>
<comment type="pathway">
    <text evidence="1">Lipid metabolism; fatty acid beta-oxidation.</text>
</comment>
<dbReference type="CDD" id="cd06558">
    <property type="entry name" value="crotonase-like"/>
    <property type="match status" value="1"/>
</dbReference>
<dbReference type="InterPro" id="IPR014748">
    <property type="entry name" value="Enoyl-CoA_hydra_C"/>
</dbReference>
<evidence type="ECO:0000256" key="2">
    <source>
        <dbReference type="ARBA" id="ARBA00005254"/>
    </source>
</evidence>
<evidence type="ECO:0000256" key="5">
    <source>
        <dbReference type="ARBA" id="ARBA00023235"/>
    </source>
</evidence>